<evidence type="ECO:0008006" key="9">
    <source>
        <dbReference type="Google" id="ProtNLM"/>
    </source>
</evidence>
<comment type="subcellular location">
    <subcellularLocation>
        <location evidence="1">Membrane</location>
        <topology evidence="1">Multi-pass membrane protein</topology>
    </subcellularLocation>
</comment>
<protein>
    <recommendedName>
        <fullName evidence="9">MFS general substrate transporter</fullName>
    </recommendedName>
</protein>
<organism evidence="7 8">
    <name type="scientific">Venustampulla echinocandica</name>
    <dbReference type="NCBI Taxonomy" id="2656787"/>
    <lineage>
        <taxon>Eukaryota</taxon>
        <taxon>Fungi</taxon>
        <taxon>Dikarya</taxon>
        <taxon>Ascomycota</taxon>
        <taxon>Pezizomycotina</taxon>
        <taxon>Leotiomycetes</taxon>
        <taxon>Helotiales</taxon>
        <taxon>Pleuroascaceae</taxon>
        <taxon>Venustampulla</taxon>
    </lineage>
</organism>
<feature type="transmembrane region" description="Helical" evidence="6">
    <location>
        <begin position="439"/>
        <end position="460"/>
    </location>
</feature>
<feature type="transmembrane region" description="Helical" evidence="6">
    <location>
        <begin position="512"/>
        <end position="533"/>
    </location>
</feature>
<dbReference type="PANTHER" id="PTHR23502:SF181">
    <property type="entry name" value="MAJOR FACILITATOR SUPERFAMILY (MFS) PROFILE DOMAIN-CONTAINING PROTEIN"/>
    <property type="match status" value="1"/>
</dbReference>
<evidence type="ECO:0000256" key="4">
    <source>
        <dbReference type="ARBA" id="ARBA00023136"/>
    </source>
</evidence>
<dbReference type="InterPro" id="IPR011701">
    <property type="entry name" value="MFS"/>
</dbReference>
<feature type="compositionally biased region" description="Basic and acidic residues" evidence="5">
    <location>
        <begin position="23"/>
        <end position="33"/>
    </location>
</feature>
<dbReference type="GO" id="GO:0005886">
    <property type="term" value="C:plasma membrane"/>
    <property type="evidence" value="ECO:0007669"/>
    <property type="project" value="TreeGrafter"/>
</dbReference>
<dbReference type="Gene3D" id="1.20.1250.20">
    <property type="entry name" value="MFS general substrate transporter like domains"/>
    <property type="match status" value="1"/>
</dbReference>
<dbReference type="Proteomes" id="UP000254866">
    <property type="component" value="Unassembled WGS sequence"/>
</dbReference>
<dbReference type="EMBL" id="NPIC01000002">
    <property type="protein sequence ID" value="RDL38878.1"/>
    <property type="molecule type" value="Genomic_DNA"/>
</dbReference>
<dbReference type="OrthoDB" id="5215911at2759"/>
<dbReference type="GeneID" id="43596067"/>
<evidence type="ECO:0000256" key="5">
    <source>
        <dbReference type="SAM" id="MobiDB-lite"/>
    </source>
</evidence>
<sequence length="569" mass="61045">MNSEPQQPEPSRSRGISVVSTLDRNEAQPGDRRRVPKFGNGKNAGVELDPQPSDSSEDPLNWPQWKKELAFGSLLLGTAVIGALKTMLVTVTSALVVELGTSYMGTTALTGLPLIVGAFAGLHSVALSHMTGKRLLYLISSVMLLLSAVWTMHIFGSYSQFMISRVLQGFAWGTFESLVLLSVKDMYFVHERSSRITIYNITNIIFTWGSPMVGGFVSQRVDGFRNQIMIINIIQAFSVVLLIFGTPETSYKRASDRSNVGGHFRSGTVTTVSAGTSSGFKSYLSSLHPMSPKGTSKFELSRALYPLRALSAPSTILTFFLTAPLVATAFGTAHLLSMLFAPTPVMALPTQLGLMFTGPLVGGLIFYTIVSVTSHMLSRRGSRSSSFRNLGAAIPGILLGFAGILAFGLYVEGTLRPDASMANSIFDLYTQGQDFNKKIASFAFGLTVSGAVVLNYAGAMHIKATAASVKEADALEGGHRALQDLLTGIFIIGVPLWVQGGGDNMFPGLKDTSIALAVVQIVIASTVAAALWVKGEDIRRLDGRVLGTQGGEEGIVMQRWKTKDSFMEG</sequence>
<dbReference type="AlphaFoldDB" id="A0A370TTQ5"/>
<feature type="transmembrane region" description="Helical" evidence="6">
    <location>
        <begin position="135"/>
        <end position="156"/>
    </location>
</feature>
<evidence type="ECO:0000313" key="7">
    <source>
        <dbReference type="EMBL" id="RDL38878.1"/>
    </source>
</evidence>
<feature type="transmembrane region" description="Helical" evidence="6">
    <location>
        <begin position="390"/>
        <end position="411"/>
    </location>
</feature>
<dbReference type="RefSeq" id="XP_031871534.1">
    <property type="nucleotide sequence ID" value="XM_032011841.1"/>
</dbReference>
<keyword evidence="8" id="KW-1185">Reference proteome</keyword>
<feature type="transmembrane region" description="Helical" evidence="6">
    <location>
        <begin position="229"/>
        <end position="247"/>
    </location>
</feature>
<feature type="transmembrane region" description="Helical" evidence="6">
    <location>
        <begin position="74"/>
        <end position="97"/>
    </location>
</feature>
<feature type="transmembrane region" description="Helical" evidence="6">
    <location>
        <begin position="103"/>
        <end position="123"/>
    </location>
</feature>
<evidence type="ECO:0000313" key="8">
    <source>
        <dbReference type="Proteomes" id="UP000254866"/>
    </source>
</evidence>
<proteinExistence type="predicted"/>
<keyword evidence="2 6" id="KW-0812">Transmembrane</keyword>
<feature type="transmembrane region" description="Helical" evidence="6">
    <location>
        <begin position="196"/>
        <end position="217"/>
    </location>
</feature>
<name>A0A370TTQ5_9HELO</name>
<feature type="transmembrane region" description="Helical" evidence="6">
    <location>
        <begin position="352"/>
        <end position="370"/>
    </location>
</feature>
<dbReference type="GO" id="GO:0022857">
    <property type="term" value="F:transmembrane transporter activity"/>
    <property type="evidence" value="ECO:0007669"/>
    <property type="project" value="InterPro"/>
</dbReference>
<keyword evidence="4 6" id="KW-0472">Membrane</keyword>
<evidence type="ECO:0000256" key="1">
    <source>
        <dbReference type="ARBA" id="ARBA00004141"/>
    </source>
</evidence>
<evidence type="ECO:0000256" key="3">
    <source>
        <dbReference type="ARBA" id="ARBA00022989"/>
    </source>
</evidence>
<evidence type="ECO:0000256" key="2">
    <source>
        <dbReference type="ARBA" id="ARBA00022692"/>
    </source>
</evidence>
<dbReference type="PANTHER" id="PTHR23502">
    <property type="entry name" value="MAJOR FACILITATOR SUPERFAMILY"/>
    <property type="match status" value="1"/>
</dbReference>
<evidence type="ECO:0000256" key="6">
    <source>
        <dbReference type="SAM" id="Phobius"/>
    </source>
</evidence>
<dbReference type="SUPFAM" id="SSF103473">
    <property type="entry name" value="MFS general substrate transporter"/>
    <property type="match status" value="1"/>
</dbReference>
<feature type="region of interest" description="Disordered" evidence="5">
    <location>
        <begin position="1"/>
        <end position="59"/>
    </location>
</feature>
<dbReference type="STRING" id="2656787.A0A370TTQ5"/>
<keyword evidence="3 6" id="KW-1133">Transmembrane helix</keyword>
<reference evidence="7 8" key="1">
    <citation type="journal article" date="2018" name="IMA Fungus">
        <title>IMA Genome-F 9: Draft genome sequence of Annulohypoxylon stygium, Aspergillus mulundensis, Berkeleyomyces basicola (syn. Thielaviopsis basicola), Ceratocystis smalleyi, two Cercospora beticola strains, Coleophoma cylindrospora, Fusarium fracticaudum, Phialophora cf. hyalina, and Morchella septimelata.</title>
        <authorList>
            <person name="Wingfield B.D."/>
            <person name="Bills G.F."/>
            <person name="Dong Y."/>
            <person name="Huang W."/>
            <person name="Nel W.J."/>
            <person name="Swalarsk-Parry B.S."/>
            <person name="Vaghefi N."/>
            <person name="Wilken P.M."/>
            <person name="An Z."/>
            <person name="de Beer Z.W."/>
            <person name="De Vos L."/>
            <person name="Chen L."/>
            <person name="Duong T.A."/>
            <person name="Gao Y."/>
            <person name="Hammerbacher A."/>
            <person name="Kikkert J.R."/>
            <person name="Li Y."/>
            <person name="Li H."/>
            <person name="Li K."/>
            <person name="Li Q."/>
            <person name="Liu X."/>
            <person name="Ma X."/>
            <person name="Naidoo K."/>
            <person name="Pethybridge S.J."/>
            <person name="Sun J."/>
            <person name="Steenkamp E.T."/>
            <person name="van der Nest M.A."/>
            <person name="van Wyk S."/>
            <person name="Wingfield M.J."/>
            <person name="Xiong C."/>
            <person name="Yue Q."/>
            <person name="Zhang X."/>
        </authorList>
    </citation>
    <scope>NUCLEOTIDE SEQUENCE [LARGE SCALE GENOMIC DNA]</scope>
    <source>
        <strain evidence="7 8">BP 5553</strain>
    </source>
</reference>
<feature type="transmembrane region" description="Helical" evidence="6">
    <location>
        <begin position="162"/>
        <end position="184"/>
    </location>
</feature>
<dbReference type="InterPro" id="IPR036259">
    <property type="entry name" value="MFS_trans_sf"/>
</dbReference>
<accession>A0A370TTQ5</accession>
<dbReference type="Pfam" id="PF07690">
    <property type="entry name" value="MFS_1"/>
    <property type="match status" value="1"/>
</dbReference>
<feature type="transmembrane region" description="Helical" evidence="6">
    <location>
        <begin position="316"/>
        <end position="340"/>
    </location>
</feature>
<feature type="compositionally biased region" description="Polar residues" evidence="5">
    <location>
        <begin position="1"/>
        <end position="10"/>
    </location>
</feature>
<comment type="caution">
    <text evidence="7">The sequence shown here is derived from an EMBL/GenBank/DDBJ whole genome shotgun (WGS) entry which is preliminary data.</text>
</comment>
<feature type="transmembrane region" description="Helical" evidence="6">
    <location>
        <begin position="481"/>
        <end position="500"/>
    </location>
</feature>
<gene>
    <name evidence="7" type="ORF">BP5553_03218</name>
</gene>